<name>A0A5K7ZU18_9BACT</name>
<organism evidence="2 3">
    <name type="scientific">Desulfosarcina ovata subsp. sediminis</name>
    <dbReference type="NCBI Taxonomy" id="885957"/>
    <lineage>
        <taxon>Bacteria</taxon>
        <taxon>Pseudomonadati</taxon>
        <taxon>Thermodesulfobacteriota</taxon>
        <taxon>Desulfobacteria</taxon>
        <taxon>Desulfobacterales</taxon>
        <taxon>Desulfosarcinaceae</taxon>
        <taxon>Desulfosarcina</taxon>
    </lineage>
</organism>
<evidence type="ECO:0000313" key="2">
    <source>
        <dbReference type="EMBL" id="BBO83702.1"/>
    </source>
</evidence>
<dbReference type="InterPro" id="IPR017896">
    <property type="entry name" value="4Fe4S_Fe-S-bd"/>
</dbReference>
<gene>
    <name evidence="2" type="ORF">DSCO28_42680</name>
</gene>
<proteinExistence type="predicted"/>
<evidence type="ECO:0000259" key="1">
    <source>
        <dbReference type="PROSITE" id="PS51379"/>
    </source>
</evidence>
<evidence type="ECO:0000313" key="3">
    <source>
        <dbReference type="Proteomes" id="UP000425960"/>
    </source>
</evidence>
<dbReference type="SUPFAM" id="SSF54862">
    <property type="entry name" value="4Fe-4S ferredoxins"/>
    <property type="match status" value="1"/>
</dbReference>
<dbReference type="PROSITE" id="PS51379">
    <property type="entry name" value="4FE4S_FER_2"/>
    <property type="match status" value="2"/>
</dbReference>
<sequence length="125" mass="14025">MRIKVDQSKCTGCLICEITCSLVHTGQVQREASAIRVKFGHLDHARHQPVVCRQCKRMLCLKSEDKKSDEMLRQSFFWKNDNHRKADCAFDALFASGDNLIHCNLCGGDPECIKSCPTGALRLSA</sequence>
<dbReference type="Gene3D" id="3.30.70.20">
    <property type="match status" value="1"/>
</dbReference>
<feature type="domain" description="4Fe-4S ferredoxin-type" evidence="1">
    <location>
        <begin position="93"/>
        <end position="125"/>
    </location>
</feature>
<dbReference type="KEGG" id="dov:DSCO28_42680"/>
<dbReference type="EMBL" id="AP021876">
    <property type="protein sequence ID" value="BBO83702.1"/>
    <property type="molecule type" value="Genomic_DNA"/>
</dbReference>
<accession>A0A5K7ZU18</accession>
<dbReference type="AlphaFoldDB" id="A0A5K7ZU18"/>
<dbReference type="RefSeq" id="WP_155323846.1">
    <property type="nucleotide sequence ID" value="NZ_AP021876.1"/>
</dbReference>
<feature type="domain" description="4Fe-4S ferredoxin-type" evidence="1">
    <location>
        <begin position="1"/>
        <end position="31"/>
    </location>
</feature>
<protein>
    <recommendedName>
        <fullName evidence="1">4Fe-4S ferredoxin-type domain-containing protein</fullName>
    </recommendedName>
</protein>
<dbReference type="Proteomes" id="UP000425960">
    <property type="component" value="Chromosome"/>
</dbReference>
<reference evidence="2 3" key="1">
    <citation type="submission" date="2019-11" db="EMBL/GenBank/DDBJ databases">
        <title>Comparative genomics of hydrocarbon-degrading Desulfosarcina strains.</title>
        <authorList>
            <person name="Watanabe M."/>
            <person name="Kojima H."/>
            <person name="Fukui M."/>
        </authorList>
    </citation>
    <scope>NUCLEOTIDE SEQUENCE [LARGE SCALE GENOMIC DNA]</scope>
    <source>
        <strain evidence="2 3">28bB2T</strain>
    </source>
</reference>